<dbReference type="Proteomes" id="UP000297851">
    <property type="component" value="Unassembled WGS sequence"/>
</dbReference>
<protein>
    <submittedName>
        <fullName evidence="1">TnsA-like heteromeric transposase endonuclease subunit</fullName>
    </submittedName>
</protein>
<keyword evidence="2" id="KW-1185">Reference proteome</keyword>
<sequence length="280" mass="31520">MNNITHNPEAKSAPSFAPQPDVMASNLYVPDTGVLTPESALPARVQWKKRNDQKTLTSALAGRALLGMDLYTAAPIRTGNRYPQQRNYHGYYWHSAARMQLWHESLLERSILMWLDHSEDIVAIATQPFTILFADGTEHVPDFIALHANNKQVVYDVKPLWRINDNAAEQFRKTKAVCDEVGWTYEVHTELSEPLASNLAWVQMFRHPRFYPGLASVQQLTDALTEPVSLDAIAALLPDLTLGNARAAVYHLVWERILDADLTQPLSNTSLIRKASHAND</sequence>
<name>A0ABY2J2M2_9MICO</name>
<dbReference type="NCBIfam" id="NF033179">
    <property type="entry name" value="TnsA_like_Actin"/>
    <property type="match status" value="1"/>
</dbReference>
<gene>
    <name evidence="1" type="ORF">E3T25_16105</name>
</gene>
<evidence type="ECO:0000313" key="2">
    <source>
        <dbReference type="Proteomes" id="UP000297851"/>
    </source>
</evidence>
<accession>A0ABY2J2M2</accession>
<proteinExistence type="predicted"/>
<dbReference type="InterPro" id="IPR048000">
    <property type="entry name" value="TnsA-like"/>
</dbReference>
<organism evidence="1 2">
    <name type="scientific">Cryobacterium sandaracinum</name>
    <dbReference type="NCBI Taxonomy" id="1259247"/>
    <lineage>
        <taxon>Bacteria</taxon>
        <taxon>Bacillati</taxon>
        <taxon>Actinomycetota</taxon>
        <taxon>Actinomycetes</taxon>
        <taxon>Micrococcales</taxon>
        <taxon>Microbacteriaceae</taxon>
        <taxon>Cryobacterium</taxon>
    </lineage>
</organism>
<dbReference type="EMBL" id="SOGO01000042">
    <property type="protein sequence ID" value="TFC99188.1"/>
    <property type="molecule type" value="Genomic_DNA"/>
</dbReference>
<comment type="caution">
    <text evidence="1">The sequence shown here is derived from an EMBL/GenBank/DDBJ whole genome shotgun (WGS) entry which is preliminary data.</text>
</comment>
<evidence type="ECO:0000313" key="1">
    <source>
        <dbReference type="EMBL" id="TFC99188.1"/>
    </source>
</evidence>
<reference evidence="1 2" key="1">
    <citation type="submission" date="2019-03" db="EMBL/GenBank/DDBJ databases">
        <title>Genomics of glacier-inhabiting Cryobacterium strains.</title>
        <authorList>
            <person name="Liu Q."/>
            <person name="Xin Y.-H."/>
        </authorList>
    </citation>
    <scope>NUCLEOTIDE SEQUENCE [LARGE SCALE GENOMIC DNA]</scope>
    <source>
        <strain evidence="1 2">TMT2-16</strain>
    </source>
</reference>